<proteinExistence type="predicted"/>
<reference evidence="1" key="1">
    <citation type="journal article" date="2022" name="Int. J. Mol. Sci.">
        <title>Draft Genome of Tanacetum Coccineum: Genomic Comparison of Closely Related Tanacetum-Family Plants.</title>
        <authorList>
            <person name="Yamashiro T."/>
            <person name="Shiraishi A."/>
            <person name="Nakayama K."/>
            <person name="Satake H."/>
        </authorList>
    </citation>
    <scope>NUCLEOTIDE SEQUENCE</scope>
</reference>
<evidence type="ECO:0000313" key="2">
    <source>
        <dbReference type="Proteomes" id="UP001151760"/>
    </source>
</evidence>
<accession>A0ABQ5AZN0</accession>
<dbReference type="EMBL" id="BQNB010012753">
    <property type="protein sequence ID" value="GJT07474.1"/>
    <property type="molecule type" value="Genomic_DNA"/>
</dbReference>
<reference evidence="1" key="2">
    <citation type="submission" date="2022-01" db="EMBL/GenBank/DDBJ databases">
        <authorList>
            <person name="Yamashiro T."/>
            <person name="Shiraishi A."/>
            <person name="Satake H."/>
            <person name="Nakayama K."/>
        </authorList>
    </citation>
    <scope>NUCLEOTIDE SEQUENCE</scope>
</reference>
<organism evidence="1 2">
    <name type="scientific">Tanacetum coccineum</name>
    <dbReference type="NCBI Taxonomy" id="301880"/>
    <lineage>
        <taxon>Eukaryota</taxon>
        <taxon>Viridiplantae</taxon>
        <taxon>Streptophyta</taxon>
        <taxon>Embryophyta</taxon>
        <taxon>Tracheophyta</taxon>
        <taxon>Spermatophyta</taxon>
        <taxon>Magnoliopsida</taxon>
        <taxon>eudicotyledons</taxon>
        <taxon>Gunneridae</taxon>
        <taxon>Pentapetalae</taxon>
        <taxon>asterids</taxon>
        <taxon>campanulids</taxon>
        <taxon>Asterales</taxon>
        <taxon>Asteraceae</taxon>
        <taxon>Asteroideae</taxon>
        <taxon>Anthemideae</taxon>
        <taxon>Anthemidinae</taxon>
        <taxon>Tanacetum</taxon>
    </lineage>
</organism>
<comment type="caution">
    <text evidence="1">The sequence shown here is derived from an EMBL/GenBank/DDBJ whole genome shotgun (WGS) entry which is preliminary data.</text>
</comment>
<dbReference type="Proteomes" id="UP001151760">
    <property type="component" value="Unassembled WGS sequence"/>
</dbReference>
<gene>
    <name evidence="1" type="ORF">Tco_0841936</name>
</gene>
<evidence type="ECO:0000313" key="1">
    <source>
        <dbReference type="EMBL" id="GJT07474.1"/>
    </source>
</evidence>
<sequence length="354" mass="41017">MPCSFDHRGMWDRRVSIGQILNANSGSTTLGRSKVLENKHHLNKLKTNAYFPSLPPYFKPAQPITKNTQEPLDPNEYDLCAPNSHHEDEEVSSDEDADECLNAEMGKRMTGTIEIQGVSFVTKAKEGDSSETLLCQLPPKEMNPRRFTLPCTIVEMADMIKKAPLGIVENFVRNRKEESGMLKQWICFRDHERQNVGGNGMIFADFLKVRYGNKNIDDDDLYSRRFNVYKEKFDSKIEQFANEYDLRVGMKKYSLEDIWEKCGRFQDTACQSHDEGFEEEEQWESDIEKTCYTPPFVKSETFEVKQYSFKNKKSFVRITKQLDDAQPLGRVNGSRFMGMIRKEIEEEGKTTRKT</sequence>
<keyword evidence="2" id="KW-1185">Reference proteome</keyword>
<name>A0ABQ5AZN0_9ASTR</name>
<protein>
    <submittedName>
        <fullName evidence="1">Uncharacterized protein</fullName>
    </submittedName>
</protein>